<dbReference type="GO" id="GO:0003677">
    <property type="term" value="F:DNA binding"/>
    <property type="evidence" value="ECO:0007669"/>
    <property type="project" value="UniProtKB-KW"/>
</dbReference>
<sequence length="276" mass="30529">MSEHRTRMPIGEFGRVTWLSPRALRLYERRGLLAPEVVDQFTGYRYYGIAQADRARLIALLRRAGMPLDRIGDVLDADPRRRSDLVAAYREDTARQHARTAALLDDLVDHLDGDRSHPTRSHPPVERRDVPAQVFLSRTVATTAADLPRHVEVAATDLSRRAGSSRDEDRPLVVVYHGEVSWESDGPIDVRVPVHPDSGVDGTEVEPAGSELFVAVPYGDVQFPTILGAFDAVRAAATVQDRRPLGPPREIYRQGDPFRCEVAQPYAVTRVGAAGG</sequence>
<dbReference type="Gene3D" id="3.20.80.10">
    <property type="entry name" value="Regulatory factor, effector binding domain"/>
    <property type="match status" value="1"/>
</dbReference>
<dbReference type="EMBL" id="JABFAJ010000024">
    <property type="protein sequence ID" value="NNU28445.1"/>
    <property type="molecule type" value="Genomic_DNA"/>
</dbReference>
<organism evidence="3 4">
    <name type="scientific">Isoptericola sediminis</name>
    <dbReference type="NCBI Taxonomy" id="2733572"/>
    <lineage>
        <taxon>Bacteria</taxon>
        <taxon>Bacillati</taxon>
        <taxon>Actinomycetota</taxon>
        <taxon>Actinomycetes</taxon>
        <taxon>Micrococcales</taxon>
        <taxon>Promicromonosporaceae</taxon>
        <taxon>Isoptericola</taxon>
    </lineage>
</organism>
<dbReference type="Pfam" id="PF13411">
    <property type="entry name" value="MerR_1"/>
    <property type="match status" value="1"/>
</dbReference>
<keyword evidence="1" id="KW-0238">DNA-binding</keyword>
<dbReference type="AlphaFoldDB" id="A0A849K9K6"/>
<dbReference type="Proteomes" id="UP000557204">
    <property type="component" value="Unassembled WGS sequence"/>
</dbReference>
<keyword evidence="4" id="KW-1185">Reference proteome</keyword>
<dbReference type="InterPro" id="IPR000551">
    <property type="entry name" value="MerR-type_HTH_dom"/>
</dbReference>
<dbReference type="RefSeq" id="WP_171247985.1">
    <property type="nucleotide sequence ID" value="NZ_JABFAJ010000024.1"/>
</dbReference>
<feature type="domain" description="HTH merR-type" evidence="2">
    <location>
        <begin position="7"/>
        <end position="77"/>
    </location>
</feature>
<evidence type="ECO:0000313" key="4">
    <source>
        <dbReference type="Proteomes" id="UP000557204"/>
    </source>
</evidence>
<dbReference type="PANTHER" id="PTHR30204">
    <property type="entry name" value="REDOX-CYCLING DRUG-SENSING TRANSCRIPTIONAL ACTIVATOR SOXR"/>
    <property type="match status" value="1"/>
</dbReference>
<dbReference type="PROSITE" id="PS50937">
    <property type="entry name" value="HTH_MERR_2"/>
    <property type="match status" value="1"/>
</dbReference>
<dbReference type="InterPro" id="IPR009061">
    <property type="entry name" value="DNA-bd_dom_put_sf"/>
</dbReference>
<name>A0A849K9K6_9MICO</name>
<dbReference type="PANTHER" id="PTHR30204:SF97">
    <property type="entry name" value="MERR FAMILY REGULATORY PROTEIN"/>
    <property type="match status" value="1"/>
</dbReference>
<evidence type="ECO:0000256" key="1">
    <source>
        <dbReference type="ARBA" id="ARBA00023125"/>
    </source>
</evidence>
<dbReference type="InterPro" id="IPR011256">
    <property type="entry name" value="Reg_factor_effector_dom_sf"/>
</dbReference>
<dbReference type="GO" id="GO:0003700">
    <property type="term" value="F:DNA-binding transcription factor activity"/>
    <property type="evidence" value="ECO:0007669"/>
    <property type="project" value="InterPro"/>
</dbReference>
<proteinExistence type="predicted"/>
<evidence type="ECO:0000259" key="2">
    <source>
        <dbReference type="PROSITE" id="PS50937"/>
    </source>
</evidence>
<dbReference type="InterPro" id="IPR047057">
    <property type="entry name" value="MerR_fam"/>
</dbReference>
<accession>A0A849K9K6</accession>
<comment type="caution">
    <text evidence="3">The sequence shown here is derived from an EMBL/GenBank/DDBJ whole genome shotgun (WGS) entry which is preliminary data.</text>
</comment>
<dbReference type="SMART" id="SM00422">
    <property type="entry name" value="HTH_MERR"/>
    <property type="match status" value="1"/>
</dbReference>
<dbReference type="SUPFAM" id="SSF46955">
    <property type="entry name" value="Putative DNA-binding domain"/>
    <property type="match status" value="1"/>
</dbReference>
<evidence type="ECO:0000313" key="3">
    <source>
        <dbReference type="EMBL" id="NNU28445.1"/>
    </source>
</evidence>
<reference evidence="3 4" key="1">
    <citation type="submission" date="2020-05" db="EMBL/GenBank/DDBJ databases">
        <title>Genome sequence of Isoptericola sp. JC619 isolated from Chilika lagoon, India.</title>
        <authorList>
            <person name="Kumar D."/>
            <person name="Appam K."/>
            <person name="Gandham S."/>
            <person name="Uppada J."/>
            <person name="Sasikala C."/>
            <person name="Venkata Ramana C."/>
        </authorList>
    </citation>
    <scope>NUCLEOTIDE SEQUENCE [LARGE SCALE GENOMIC DNA]</scope>
    <source>
        <strain evidence="3 4">JC619</strain>
    </source>
</reference>
<protein>
    <submittedName>
        <fullName evidence="3">MerR family transcriptional regulator</fullName>
    </submittedName>
</protein>
<gene>
    <name evidence="3" type="ORF">HLI28_12950</name>
</gene>
<dbReference type="Gene3D" id="1.10.1660.10">
    <property type="match status" value="1"/>
</dbReference>